<comment type="caution">
    <text evidence="6">The sequence shown here is derived from an EMBL/GenBank/DDBJ whole genome shotgun (WGS) entry which is preliminary data.</text>
</comment>
<feature type="domain" description="HTH tetR-type" evidence="5">
    <location>
        <begin position="27"/>
        <end position="87"/>
    </location>
</feature>
<dbReference type="Pfam" id="PF00440">
    <property type="entry name" value="TetR_N"/>
    <property type="match status" value="1"/>
</dbReference>
<dbReference type="InterPro" id="IPR009057">
    <property type="entry name" value="Homeodomain-like_sf"/>
</dbReference>
<dbReference type="Proteomes" id="UP001501690">
    <property type="component" value="Unassembled WGS sequence"/>
</dbReference>
<protein>
    <recommendedName>
        <fullName evidence="5">HTH tetR-type domain-containing protein</fullName>
    </recommendedName>
</protein>
<dbReference type="InterPro" id="IPR050109">
    <property type="entry name" value="HTH-type_TetR-like_transc_reg"/>
</dbReference>
<organism evidence="6 7">
    <name type="scientific">Microbacterium sediminicola</name>
    <dbReference type="NCBI Taxonomy" id="415210"/>
    <lineage>
        <taxon>Bacteria</taxon>
        <taxon>Bacillati</taxon>
        <taxon>Actinomycetota</taxon>
        <taxon>Actinomycetes</taxon>
        <taxon>Micrococcales</taxon>
        <taxon>Microbacteriaceae</taxon>
        <taxon>Microbacterium</taxon>
    </lineage>
</organism>
<feature type="DNA-binding region" description="H-T-H motif" evidence="4">
    <location>
        <begin position="50"/>
        <end position="69"/>
    </location>
</feature>
<dbReference type="PANTHER" id="PTHR30055">
    <property type="entry name" value="HTH-TYPE TRANSCRIPTIONAL REGULATOR RUTR"/>
    <property type="match status" value="1"/>
</dbReference>
<reference evidence="6 7" key="1">
    <citation type="journal article" date="2019" name="Int. J. Syst. Evol. Microbiol.">
        <title>The Global Catalogue of Microorganisms (GCM) 10K type strain sequencing project: providing services to taxonomists for standard genome sequencing and annotation.</title>
        <authorList>
            <consortium name="The Broad Institute Genomics Platform"/>
            <consortium name="The Broad Institute Genome Sequencing Center for Infectious Disease"/>
            <person name="Wu L."/>
            <person name="Ma J."/>
        </authorList>
    </citation>
    <scope>NUCLEOTIDE SEQUENCE [LARGE SCALE GENOMIC DNA]</scope>
    <source>
        <strain evidence="6 7">JCM 15577</strain>
    </source>
</reference>
<keyword evidence="2 4" id="KW-0238">DNA-binding</keyword>
<gene>
    <name evidence="6" type="ORF">GCM10009808_01530</name>
</gene>
<evidence type="ECO:0000256" key="3">
    <source>
        <dbReference type="ARBA" id="ARBA00023163"/>
    </source>
</evidence>
<evidence type="ECO:0000313" key="7">
    <source>
        <dbReference type="Proteomes" id="UP001501690"/>
    </source>
</evidence>
<evidence type="ECO:0000313" key="6">
    <source>
        <dbReference type="EMBL" id="GAA1688257.1"/>
    </source>
</evidence>
<evidence type="ECO:0000259" key="5">
    <source>
        <dbReference type="PROSITE" id="PS50977"/>
    </source>
</evidence>
<evidence type="ECO:0000256" key="4">
    <source>
        <dbReference type="PROSITE-ProRule" id="PRU00335"/>
    </source>
</evidence>
<evidence type="ECO:0000256" key="2">
    <source>
        <dbReference type="ARBA" id="ARBA00023125"/>
    </source>
</evidence>
<dbReference type="PRINTS" id="PR00455">
    <property type="entry name" value="HTHTETR"/>
</dbReference>
<dbReference type="SUPFAM" id="SSF46689">
    <property type="entry name" value="Homeodomain-like"/>
    <property type="match status" value="1"/>
</dbReference>
<dbReference type="Gene3D" id="1.10.357.10">
    <property type="entry name" value="Tetracycline Repressor, domain 2"/>
    <property type="match status" value="1"/>
</dbReference>
<proteinExistence type="predicted"/>
<evidence type="ECO:0000256" key="1">
    <source>
        <dbReference type="ARBA" id="ARBA00023015"/>
    </source>
</evidence>
<sequence>MMSTVTEERARARVGRPRRIRADADERPAPEQILDAAAVLFAERGYAATSTRQIAERAGMRQATLYYHFDGKSQILAALLDQTVRPTIDQLDRIRAIPDPEAALVALAELDVRTLLEAPHRLAVLYASPEIAGSEFAGFHADRALLRQAYVEAVARIGVVDDPAFIGRCCLQIVEAATELGATGEADDATPSRLAAVCLTLATSVAK</sequence>
<keyword evidence="7" id="KW-1185">Reference proteome</keyword>
<dbReference type="EMBL" id="BAAAPL010000001">
    <property type="protein sequence ID" value="GAA1688257.1"/>
    <property type="molecule type" value="Genomic_DNA"/>
</dbReference>
<dbReference type="PROSITE" id="PS50977">
    <property type="entry name" value="HTH_TETR_2"/>
    <property type="match status" value="1"/>
</dbReference>
<accession>A0ABN2HIN9</accession>
<dbReference type="InterPro" id="IPR001647">
    <property type="entry name" value="HTH_TetR"/>
</dbReference>
<dbReference type="PANTHER" id="PTHR30055:SF234">
    <property type="entry name" value="HTH-TYPE TRANSCRIPTIONAL REGULATOR BETI"/>
    <property type="match status" value="1"/>
</dbReference>
<keyword evidence="3" id="KW-0804">Transcription</keyword>
<name>A0ABN2HIN9_9MICO</name>
<keyword evidence="1" id="KW-0805">Transcription regulation</keyword>